<dbReference type="AlphaFoldDB" id="A0A812XUU0"/>
<evidence type="ECO:0000313" key="2">
    <source>
        <dbReference type="EMBL" id="CAE7745196.1"/>
    </source>
</evidence>
<proteinExistence type="predicted"/>
<evidence type="ECO:0000256" key="1">
    <source>
        <dbReference type="SAM" id="Phobius"/>
    </source>
</evidence>
<feature type="non-terminal residue" evidence="2">
    <location>
        <position position="271"/>
    </location>
</feature>
<feature type="transmembrane region" description="Helical" evidence="1">
    <location>
        <begin position="12"/>
        <end position="30"/>
    </location>
</feature>
<dbReference type="EMBL" id="CAJNIZ010046322">
    <property type="protein sequence ID" value="CAE7745196.1"/>
    <property type="molecule type" value="Genomic_DNA"/>
</dbReference>
<dbReference type="OrthoDB" id="414250at2759"/>
<keyword evidence="1" id="KW-0472">Membrane</keyword>
<keyword evidence="1" id="KW-0812">Transmembrane</keyword>
<keyword evidence="1" id="KW-1133">Transmembrane helix</keyword>
<feature type="transmembrane region" description="Helical" evidence="1">
    <location>
        <begin position="198"/>
        <end position="218"/>
    </location>
</feature>
<accession>A0A812XUU0</accession>
<comment type="caution">
    <text evidence="2">The sequence shown here is derived from an EMBL/GenBank/DDBJ whole genome shotgun (WGS) entry which is preliminary data.</text>
</comment>
<feature type="transmembrane region" description="Helical" evidence="1">
    <location>
        <begin position="36"/>
        <end position="59"/>
    </location>
</feature>
<evidence type="ECO:0000313" key="3">
    <source>
        <dbReference type="Proteomes" id="UP000649617"/>
    </source>
</evidence>
<keyword evidence="3" id="KW-1185">Reference proteome</keyword>
<protein>
    <submittedName>
        <fullName evidence="2">Uncharacterized protein</fullName>
    </submittedName>
</protein>
<name>A0A812XUU0_SYMPI</name>
<reference evidence="2" key="1">
    <citation type="submission" date="2021-02" db="EMBL/GenBank/DDBJ databases">
        <authorList>
            <person name="Dougan E. K."/>
            <person name="Rhodes N."/>
            <person name="Thang M."/>
            <person name="Chan C."/>
        </authorList>
    </citation>
    <scope>NUCLEOTIDE SEQUENCE</scope>
</reference>
<organism evidence="2 3">
    <name type="scientific">Symbiodinium pilosum</name>
    <name type="common">Dinoflagellate</name>
    <dbReference type="NCBI Taxonomy" id="2952"/>
    <lineage>
        <taxon>Eukaryota</taxon>
        <taxon>Sar</taxon>
        <taxon>Alveolata</taxon>
        <taxon>Dinophyceae</taxon>
        <taxon>Suessiales</taxon>
        <taxon>Symbiodiniaceae</taxon>
        <taxon>Symbiodinium</taxon>
    </lineage>
</organism>
<sequence>ICPLILGIFRLGIHLGACALVVLMRVIPFANFWEGGIFVVGLLSLVCLPLAVFLVRAYWRDVDTFQNQIMDFTLDNSRCACCETGHPDGRFCDRRILEACISAWFGSTAHFEQYVQSEVGEHLSFQLLNNILTYSVILQATSPALWRGFGNLAREPQERVLPELARHLALWLAVLPCILKLMMHLTHRLRARCRMISLDILLSLAVVLLGLALFGSAVAVERFVFYRQMPYEIAKGSWLAFSSLTTLLLCCCLPKIKLMPARDARKDQIVT</sequence>
<dbReference type="Proteomes" id="UP000649617">
    <property type="component" value="Unassembled WGS sequence"/>
</dbReference>
<feature type="transmembrane region" description="Helical" evidence="1">
    <location>
        <begin position="238"/>
        <end position="256"/>
    </location>
</feature>
<gene>
    <name evidence="2" type="ORF">SPIL2461_LOCUS21500</name>
</gene>